<organism evidence="1 2">
    <name type="scientific">Psychroflexus salis</name>
    <dbReference type="NCBI Taxonomy" id="1526574"/>
    <lineage>
        <taxon>Bacteria</taxon>
        <taxon>Pseudomonadati</taxon>
        <taxon>Bacteroidota</taxon>
        <taxon>Flavobacteriia</taxon>
        <taxon>Flavobacteriales</taxon>
        <taxon>Flavobacteriaceae</taxon>
        <taxon>Psychroflexus</taxon>
    </lineage>
</organism>
<dbReference type="SUPFAM" id="SSF102588">
    <property type="entry name" value="LmbE-like"/>
    <property type="match status" value="1"/>
</dbReference>
<evidence type="ECO:0008006" key="3">
    <source>
        <dbReference type="Google" id="ProtNLM"/>
    </source>
</evidence>
<dbReference type="InterPro" id="IPR024078">
    <property type="entry name" value="LmbE-like_dom_sf"/>
</dbReference>
<dbReference type="GO" id="GO:0016811">
    <property type="term" value="F:hydrolase activity, acting on carbon-nitrogen (but not peptide) bonds, in linear amides"/>
    <property type="evidence" value="ECO:0007669"/>
    <property type="project" value="TreeGrafter"/>
</dbReference>
<dbReference type="EMBL" id="BMGL01000004">
    <property type="protein sequence ID" value="GGE09331.1"/>
    <property type="molecule type" value="Genomic_DNA"/>
</dbReference>
<dbReference type="InterPro" id="IPR003737">
    <property type="entry name" value="GlcNAc_PI_deacetylase-related"/>
</dbReference>
<dbReference type="InterPro" id="IPR029062">
    <property type="entry name" value="Class_I_gatase-like"/>
</dbReference>
<evidence type="ECO:0000313" key="2">
    <source>
        <dbReference type="Proteomes" id="UP000599688"/>
    </source>
</evidence>
<gene>
    <name evidence="1" type="ORF">GCM10010831_08610</name>
</gene>
<dbReference type="AlphaFoldDB" id="A0A917E6F6"/>
<dbReference type="Pfam" id="PF02585">
    <property type="entry name" value="PIG-L"/>
    <property type="match status" value="1"/>
</dbReference>
<accession>A0A917E6F6</accession>
<dbReference type="SUPFAM" id="SSF52317">
    <property type="entry name" value="Class I glutamine amidotransferase-like"/>
    <property type="match status" value="1"/>
</dbReference>
<dbReference type="PANTHER" id="PTHR12993:SF11">
    <property type="entry name" value="N-ACETYLGLUCOSAMINYL-PHOSPHATIDYLINOSITOL DE-N-ACETYLASE"/>
    <property type="match status" value="1"/>
</dbReference>
<proteinExistence type="predicted"/>
<reference evidence="1 2" key="1">
    <citation type="journal article" date="2014" name="Int. J. Syst. Evol. Microbiol.">
        <title>Complete genome sequence of Corynebacterium casei LMG S-19264T (=DSM 44701T), isolated from a smear-ripened cheese.</title>
        <authorList>
            <consortium name="US DOE Joint Genome Institute (JGI-PGF)"/>
            <person name="Walter F."/>
            <person name="Albersmeier A."/>
            <person name="Kalinowski J."/>
            <person name="Ruckert C."/>
        </authorList>
    </citation>
    <scope>NUCLEOTIDE SEQUENCE [LARGE SCALE GENOMIC DNA]</scope>
    <source>
        <strain evidence="1 2">CGMCC 1.12925</strain>
    </source>
</reference>
<keyword evidence="2" id="KW-1185">Reference proteome</keyword>
<dbReference type="Proteomes" id="UP000599688">
    <property type="component" value="Unassembled WGS sequence"/>
</dbReference>
<name>A0A917E6F6_9FLAO</name>
<dbReference type="Gene3D" id="3.40.50.10320">
    <property type="entry name" value="LmbE-like"/>
    <property type="match status" value="1"/>
</dbReference>
<protein>
    <recommendedName>
        <fullName evidence="3">GlcNAc-PI de-N-acetylase</fullName>
    </recommendedName>
</protein>
<dbReference type="PANTHER" id="PTHR12993">
    <property type="entry name" value="N-ACETYLGLUCOSAMINYL-PHOSPHATIDYLINOSITOL DE-N-ACETYLASE-RELATED"/>
    <property type="match status" value="1"/>
</dbReference>
<comment type="caution">
    <text evidence="1">The sequence shown here is derived from an EMBL/GenBank/DDBJ whole genome shotgun (WGS) entry which is preliminary data.</text>
</comment>
<evidence type="ECO:0000313" key="1">
    <source>
        <dbReference type="EMBL" id="GGE09331.1"/>
    </source>
</evidence>
<sequence>MSFAQQPPKPSAVEIFETIKKLNFFGNVMYVAAHPDDENTRLIAYFSKHYHAHTTYISLTRGDGGQNLLGADLNEKLGIIRTQELLAARKIDGGHQLFTRAIDFGYSKNPDEALSTWNKNEVLADLVFAIRKNKPDIIVNRFDHRTPGTTHGHHTASAILAMQAFDLSANKNAFPEQLKLVEPWQPQAIYFNDSWFFYINREAFQNANHEQHLAINMGEFYPDIGLHNNEIAALSRSMHKSQGFGNTGTRGDQIEYLELLKGELPSAENLFENIETSWKRLQDKQYKKIQQHLLQVEANFDYQNPHQSIPALVEAYTLLQQAKNSFWKDRKIKELKELIVACSGLFLEARTTETYTNPGKKVQVFVEVTNQSNTEIKLKSVRVLGSKSNEINNINLLPNQKNEWETQIEIPLNQVSSNPFWLNQQPGKALYKVDEIWKRNLPEISNTLPIAFQLEINGQSFNITRNLVYKYNDPVDGEVYENFLILPPVSLSFQKNIMVFSGEEAKEVQLNLTNYGSTEALQINFNPTSAWKVEPEQLKVKFNNLNETQKVKLKVTPPKDASELNLMPKATNLNGIVYNSKVEVLDYTHIPKQSFIQPSQLQLIKLDVQTKGEKVAYIQGAGDDVAEAILELGYQVEVFSVEDISSEKLQSFDAVVVGIRAFNIYDAFAFKKQTLFNYVKNGGNLIVQYNTSRGLKTEISPLPLQLSRNRVTDEYAEVQFLAPNHPILNFPNKITPTDFENWVQERGLYFSDQWSDKFIAILGMQDPNEPILKGSLLTTTYGDGHFTYTGLSFFRQLPAGVKGAYRLLANLLSLGNEK</sequence>